<evidence type="ECO:0000313" key="2">
    <source>
        <dbReference type="EMBL" id="KAF4647952.1"/>
    </source>
</evidence>
<evidence type="ECO:0000256" key="1">
    <source>
        <dbReference type="SAM" id="MobiDB-lite"/>
    </source>
</evidence>
<gene>
    <name evidence="2" type="ORF">FOL46_003550</name>
</gene>
<accession>A0A7J6KM46</accession>
<feature type="non-terminal residue" evidence="2">
    <location>
        <position position="1"/>
    </location>
</feature>
<evidence type="ECO:0000313" key="3">
    <source>
        <dbReference type="Proteomes" id="UP000572268"/>
    </source>
</evidence>
<name>A0A7J6KM46_PEROL</name>
<organism evidence="2 3">
    <name type="scientific">Perkinsus olseni</name>
    <name type="common">Perkinsus atlanticus</name>
    <dbReference type="NCBI Taxonomy" id="32597"/>
    <lineage>
        <taxon>Eukaryota</taxon>
        <taxon>Sar</taxon>
        <taxon>Alveolata</taxon>
        <taxon>Perkinsozoa</taxon>
        <taxon>Perkinsea</taxon>
        <taxon>Perkinsida</taxon>
        <taxon>Perkinsidae</taxon>
        <taxon>Perkinsus</taxon>
    </lineage>
</organism>
<reference evidence="2 3" key="1">
    <citation type="submission" date="2020-04" db="EMBL/GenBank/DDBJ databases">
        <title>Perkinsus olseni comparative genomics.</title>
        <authorList>
            <person name="Bogema D.R."/>
        </authorList>
    </citation>
    <scope>NUCLEOTIDE SEQUENCE [LARGE SCALE GENOMIC DNA]</scope>
    <source>
        <strain evidence="2">ATCC PRA-31</strain>
    </source>
</reference>
<protein>
    <submittedName>
        <fullName evidence="2">Uncharacterized protein</fullName>
    </submittedName>
</protein>
<feature type="region of interest" description="Disordered" evidence="1">
    <location>
        <begin position="15"/>
        <end position="41"/>
    </location>
</feature>
<dbReference type="Proteomes" id="UP000572268">
    <property type="component" value="Unassembled WGS sequence"/>
</dbReference>
<dbReference type="EMBL" id="JABANN010002264">
    <property type="protein sequence ID" value="KAF4647952.1"/>
    <property type="molecule type" value="Genomic_DNA"/>
</dbReference>
<feature type="non-terminal residue" evidence="2">
    <location>
        <position position="154"/>
    </location>
</feature>
<dbReference type="AlphaFoldDB" id="A0A7J6KM46"/>
<sequence length="154" mass="17109">PLEYWVDYELPFDNSDTGASSEPGALPRPRHSLSPYRGHRKSFGSEASSDFVYGSGEYSGMLVPVFERRTNANNVREQHMAYALLDKLALSYSVSHGPLEFKIIPGINIEILYEVPWFWKLGGGSHVNYGFQLEFPVNLNATVTVPGFGAVVLP</sequence>
<proteinExistence type="predicted"/>
<comment type="caution">
    <text evidence="2">The sequence shown here is derived from an EMBL/GenBank/DDBJ whole genome shotgun (WGS) entry which is preliminary data.</text>
</comment>